<evidence type="ECO:0000256" key="3">
    <source>
        <dbReference type="ARBA" id="ARBA00022679"/>
    </source>
</evidence>
<feature type="region of interest" description="Disordered" evidence="8">
    <location>
        <begin position="225"/>
        <end position="249"/>
    </location>
</feature>
<reference evidence="10 11" key="1">
    <citation type="journal article" date="2022" name="Front. Cell. Infect. Microbiol.">
        <title>The Genomes of Two Strains of Taenia crassiceps the Animal Model for the Study of Human Cysticercosis.</title>
        <authorList>
            <person name="Bobes R.J."/>
            <person name="Estrada K."/>
            <person name="Rios-Valencia D.G."/>
            <person name="Calderon-Gallegos A."/>
            <person name="de la Torre P."/>
            <person name="Carrero J.C."/>
            <person name="Sanchez-Flores A."/>
            <person name="Laclette J.P."/>
        </authorList>
    </citation>
    <scope>NUCLEOTIDE SEQUENCE [LARGE SCALE GENOMIC DNA]</scope>
    <source>
        <strain evidence="10">WFUcys</strain>
    </source>
</reference>
<accession>A0ABR4QDF6</accession>
<protein>
    <recommendedName>
        <fullName evidence="2">inositol-pentakisphosphate 2-kinase</fullName>
        <ecNumber evidence="2">2.7.1.158</ecNumber>
    </recommendedName>
    <alternativeName>
        <fullName evidence="7">Ins(1,3,4,5,6)P5 2-kinase</fullName>
    </alternativeName>
</protein>
<dbReference type="Pfam" id="PF06090">
    <property type="entry name" value="Ins_P5_2-kin"/>
    <property type="match status" value="1"/>
</dbReference>
<evidence type="ECO:0000256" key="7">
    <source>
        <dbReference type="ARBA" id="ARBA00029574"/>
    </source>
</evidence>
<proteinExistence type="inferred from homology"/>
<dbReference type="Gene3D" id="3.30.200.110">
    <property type="entry name" value="Inositol-pentakisphosphate 2-kinase, N-lobe"/>
    <property type="match status" value="1"/>
</dbReference>
<dbReference type="EC" id="2.7.1.158" evidence="2"/>
<dbReference type="InterPro" id="IPR009072">
    <property type="entry name" value="Histone-fold"/>
</dbReference>
<gene>
    <name evidence="10" type="ORF">TcWFU_004426</name>
</gene>
<feature type="compositionally biased region" description="Low complexity" evidence="8">
    <location>
        <begin position="785"/>
        <end position="803"/>
    </location>
</feature>
<evidence type="ECO:0000256" key="6">
    <source>
        <dbReference type="ARBA" id="ARBA00022840"/>
    </source>
</evidence>
<dbReference type="SUPFAM" id="SSF47113">
    <property type="entry name" value="Histone-fold"/>
    <property type="match status" value="1"/>
</dbReference>
<comment type="similarity">
    <text evidence="1">Belongs to the IPK1 type 2 family.</text>
</comment>
<feature type="compositionally biased region" description="Basic and acidic residues" evidence="8">
    <location>
        <begin position="899"/>
        <end position="914"/>
    </location>
</feature>
<keyword evidence="11" id="KW-1185">Reference proteome</keyword>
<dbReference type="EMBL" id="JAKROA010000004">
    <property type="protein sequence ID" value="KAL5107644.1"/>
    <property type="molecule type" value="Genomic_DNA"/>
</dbReference>
<evidence type="ECO:0000256" key="4">
    <source>
        <dbReference type="ARBA" id="ARBA00022741"/>
    </source>
</evidence>
<keyword evidence="5" id="KW-0418">Kinase</keyword>
<keyword evidence="6" id="KW-0067">ATP-binding</keyword>
<evidence type="ECO:0000256" key="1">
    <source>
        <dbReference type="ARBA" id="ARBA00007229"/>
    </source>
</evidence>
<dbReference type="InterPro" id="IPR009286">
    <property type="entry name" value="Ins_P5_2-kin"/>
</dbReference>
<evidence type="ECO:0000259" key="9">
    <source>
        <dbReference type="Pfam" id="PF00808"/>
    </source>
</evidence>
<dbReference type="InterPro" id="IPR003958">
    <property type="entry name" value="CBFA_NFYB_domain"/>
</dbReference>
<feature type="domain" description="Transcription factor CBF/NF-Y/archaeal histone" evidence="9">
    <location>
        <begin position="534"/>
        <end position="599"/>
    </location>
</feature>
<dbReference type="Gene3D" id="1.10.20.10">
    <property type="entry name" value="Histone, subunit A"/>
    <property type="match status" value="1"/>
</dbReference>
<evidence type="ECO:0000313" key="11">
    <source>
        <dbReference type="Proteomes" id="UP001651158"/>
    </source>
</evidence>
<dbReference type="CDD" id="cd22908">
    <property type="entry name" value="HFD_NFYC-like"/>
    <property type="match status" value="1"/>
</dbReference>
<comment type="caution">
    <text evidence="10">The sequence shown here is derived from an EMBL/GenBank/DDBJ whole genome shotgun (WGS) entry which is preliminary data.</text>
</comment>
<evidence type="ECO:0000256" key="2">
    <source>
        <dbReference type="ARBA" id="ARBA00012023"/>
    </source>
</evidence>
<feature type="region of interest" description="Disordered" evidence="8">
    <location>
        <begin position="312"/>
        <end position="332"/>
    </location>
</feature>
<keyword evidence="3" id="KW-0808">Transferase</keyword>
<evidence type="ECO:0000256" key="8">
    <source>
        <dbReference type="SAM" id="MobiDB-lite"/>
    </source>
</evidence>
<organism evidence="10 11">
    <name type="scientific">Taenia crassiceps</name>
    <dbReference type="NCBI Taxonomy" id="6207"/>
    <lineage>
        <taxon>Eukaryota</taxon>
        <taxon>Metazoa</taxon>
        <taxon>Spiralia</taxon>
        <taxon>Lophotrochozoa</taxon>
        <taxon>Platyhelminthes</taxon>
        <taxon>Cestoda</taxon>
        <taxon>Eucestoda</taxon>
        <taxon>Cyclophyllidea</taxon>
        <taxon>Taeniidae</taxon>
        <taxon>Taenia</taxon>
    </lineage>
</organism>
<feature type="region of interest" description="Disordered" evidence="8">
    <location>
        <begin position="619"/>
        <end position="638"/>
    </location>
</feature>
<evidence type="ECO:0000313" key="10">
    <source>
        <dbReference type="EMBL" id="KAL5107644.1"/>
    </source>
</evidence>
<evidence type="ECO:0000256" key="5">
    <source>
        <dbReference type="ARBA" id="ARBA00022777"/>
    </source>
</evidence>
<feature type="region of interest" description="Disordered" evidence="8">
    <location>
        <begin position="780"/>
        <end position="803"/>
    </location>
</feature>
<dbReference type="PANTHER" id="PTHR14456">
    <property type="entry name" value="INOSITOL POLYPHOSPHATE KINASE 1"/>
    <property type="match status" value="1"/>
</dbReference>
<sequence>MIYRIRKSSMPSVLPTKKARASKKSRQSTVLFGQHRMAQYFGSSFIHSFELIDVDSSILQAINDRFQSSRPVFRLDRGVDLQNTRVLAAPDATCIPANLTPYGEGPVLCVEIKPKFGAILQGPERDPVEATTRRNAMFCIMQYHETKRRMWGQPSSYCPCDFFSGNQERMLRALFAMLEVRQNNLRVFRNSCCVLNNSVDLLDGALMDFFYPSLGGCEGGGTNYNSSGDSAEVTPSHAPEESSSEDEYDGETASQSCACQLHPARKGSLRHRFLEGLLLPALITEIPPSTASGSIRRSPDFRYECDLHPYTPSVPPNAKNTSSIASSSSQNFRDLPQNSPLGRVLQTQLESALSHQDLIKHYKSVAAYFEEHDISWDSYIGGKVVVNTAEAPACLIESLNLVEKHLVAMVARDCSIMLTFQRAKDNCSASVLTVGGECPCIPRTIINISIVDLDPKELSNLQERVESERCVVEQFLFRLVSWCFAIFFYYTSTYMEYTPDISCDSQTHIANFWEMAKQEAEGLKPEQNSFKTQDLPLARIKKIMKLDDDVKTMMISAEAPILFAKAAELFIRELTLRAWLHTDRNRRRTLQRNDISMAVSYGDTDQFDFLIDIVPRDEGRGHRRSQQQHTQSALQHMAGSSLVQQTQVQVVQQQQATGDDVSIKTETAGPAAATLVAGADGTLTTVTAGQPTVQFATVPAAAATASGQQIQYVIQLPATSSASNGQPFQIQMLPQQFQTASTDAVATAQVGGTLIATGGVAGTAATTGGLQLVHVVNPQTSVQHPTPSTNTAAGAPAGASTDASNKLQTVHVQLSDLTSGTQTLLVQPSGTVVVASSTGSTDETAAASAQPSTTLVSVDGGETYTAAQVFSTTTSAADVQTTASSEERILQSTNTTPLEHVEAPQKLEEPSTDV</sequence>
<feature type="region of interest" description="Disordered" evidence="8">
    <location>
        <begin position="878"/>
        <end position="914"/>
    </location>
</feature>
<dbReference type="Pfam" id="PF00808">
    <property type="entry name" value="CBFD_NFYB_HMF"/>
    <property type="match status" value="1"/>
</dbReference>
<dbReference type="InterPro" id="IPR043001">
    <property type="entry name" value="IP5_2-K_N_lobe"/>
</dbReference>
<dbReference type="PANTHER" id="PTHR14456:SF2">
    <property type="entry name" value="INOSITOL-PENTAKISPHOSPHATE 2-KINASE"/>
    <property type="match status" value="1"/>
</dbReference>
<dbReference type="Proteomes" id="UP001651158">
    <property type="component" value="Unassembled WGS sequence"/>
</dbReference>
<feature type="compositionally biased region" description="Polar residues" evidence="8">
    <location>
        <begin position="878"/>
        <end position="897"/>
    </location>
</feature>
<name>A0ABR4QDF6_9CEST</name>
<keyword evidence="4" id="KW-0547">Nucleotide-binding</keyword>